<gene>
    <name evidence="2" type="primary">BnaCnng36010D</name>
    <name evidence="2" type="ORF">GSBRNA2T00028494001</name>
</gene>
<feature type="signal peptide" evidence="1">
    <location>
        <begin position="1"/>
        <end position="18"/>
    </location>
</feature>
<keyword evidence="1" id="KW-0732">Signal</keyword>
<evidence type="ECO:0000313" key="3">
    <source>
        <dbReference type="Proteomes" id="UP000028999"/>
    </source>
</evidence>
<keyword evidence="3" id="KW-1185">Reference proteome</keyword>
<dbReference type="Gramene" id="CDY60323">
    <property type="protein sequence ID" value="CDY60323"/>
    <property type="gene ID" value="GSBRNA2T00028494001"/>
</dbReference>
<reference evidence="2 3" key="1">
    <citation type="journal article" date="2014" name="Science">
        <title>Plant genetics. Early allopolyploid evolution in the post-Neolithic Brassica napus oilseed genome.</title>
        <authorList>
            <person name="Chalhoub B."/>
            <person name="Denoeud F."/>
            <person name="Liu S."/>
            <person name="Parkin I.A."/>
            <person name="Tang H."/>
            <person name="Wang X."/>
            <person name="Chiquet J."/>
            <person name="Belcram H."/>
            <person name="Tong C."/>
            <person name="Samans B."/>
            <person name="Correa M."/>
            <person name="Da Silva C."/>
            <person name="Just J."/>
            <person name="Falentin C."/>
            <person name="Koh C.S."/>
            <person name="Le Clainche I."/>
            <person name="Bernard M."/>
            <person name="Bento P."/>
            <person name="Noel B."/>
            <person name="Labadie K."/>
            <person name="Alberti A."/>
            <person name="Charles M."/>
            <person name="Arnaud D."/>
            <person name="Guo H."/>
            <person name="Daviaud C."/>
            <person name="Alamery S."/>
            <person name="Jabbari K."/>
            <person name="Zhao M."/>
            <person name="Edger P.P."/>
            <person name="Chelaifa H."/>
            <person name="Tack D."/>
            <person name="Lassalle G."/>
            <person name="Mestiri I."/>
            <person name="Schnel N."/>
            <person name="Le Paslier M.C."/>
            <person name="Fan G."/>
            <person name="Renault V."/>
            <person name="Bayer P.E."/>
            <person name="Golicz A.A."/>
            <person name="Manoli S."/>
            <person name="Lee T.H."/>
            <person name="Thi V.H."/>
            <person name="Chalabi S."/>
            <person name="Hu Q."/>
            <person name="Fan C."/>
            <person name="Tollenaere R."/>
            <person name="Lu Y."/>
            <person name="Battail C."/>
            <person name="Shen J."/>
            <person name="Sidebottom C.H."/>
            <person name="Wang X."/>
            <person name="Canaguier A."/>
            <person name="Chauveau A."/>
            <person name="Berard A."/>
            <person name="Deniot G."/>
            <person name="Guan M."/>
            <person name="Liu Z."/>
            <person name="Sun F."/>
            <person name="Lim Y.P."/>
            <person name="Lyons E."/>
            <person name="Town C.D."/>
            <person name="Bancroft I."/>
            <person name="Wang X."/>
            <person name="Meng J."/>
            <person name="Ma J."/>
            <person name="Pires J.C."/>
            <person name="King G.J."/>
            <person name="Brunel D."/>
            <person name="Delourme R."/>
            <person name="Renard M."/>
            <person name="Aury J.M."/>
            <person name="Adams K.L."/>
            <person name="Batley J."/>
            <person name="Snowdon R.J."/>
            <person name="Tost J."/>
            <person name="Edwards D."/>
            <person name="Zhou Y."/>
            <person name="Hua W."/>
            <person name="Sharpe A.G."/>
            <person name="Paterson A.H."/>
            <person name="Guan C."/>
            <person name="Wincker P."/>
        </authorList>
    </citation>
    <scope>NUCLEOTIDE SEQUENCE [LARGE SCALE GENOMIC DNA]</scope>
    <source>
        <strain evidence="3">cv. Darmor-bzh</strain>
    </source>
</reference>
<evidence type="ECO:0000313" key="2">
    <source>
        <dbReference type="EMBL" id="CDY60323.1"/>
    </source>
</evidence>
<name>A0A078J9D1_BRANA</name>
<evidence type="ECO:0000256" key="1">
    <source>
        <dbReference type="SAM" id="SignalP"/>
    </source>
</evidence>
<dbReference type="EMBL" id="LK033869">
    <property type="protein sequence ID" value="CDY60323.1"/>
    <property type="molecule type" value="Genomic_DNA"/>
</dbReference>
<feature type="chain" id="PRO_5001739063" evidence="1">
    <location>
        <begin position="19"/>
        <end position="103"/>
    </location>
</feature>
<dbReference type="PaxDb" id="3708-A0A078J9D1"/>
<dbReference type="Proteomes" id="UP000028999">
    <property type="component" value="Unassembled WGS sequence"/>
</dbReference>
<accession>A0A078J9D1</accession>
<organism evidence="2 3">
    <name type="scientific">Brassica napus</name>
    <name type="common">Rape</name>
    <dbReference type="NCBI Taxonomy" id="3708"/>
    <lineage>
        <taxon>Eukaryota</taxon>
        <taxon>Viridiplantae</taxon>
        <taxon>Streptophyta</taxon>
        <taxon>Embryophyta</taxon>
        <taxon>Tracheophyta</taxon>
        <taxon>Spermatophyta</taxon>
        <taxon>Magnoliopsida</taxon>
        <taxon>eudicotyledons</taxon>
        <taxon>Gunneridae</taxon>
        <taxon>Pentapetalae</taxon>
        <taxon>rosids</taxon>
        <taxon>malvids</taxon>
        <taxon>Brassicales</taxon>
        <taxon>Brassicaceae</taxon>
        <taxon>Brassiceae</taxon>
        <taxon>Brassica</taxon>
    </lineage>
</organism>
<protein>
    <submittedName>
        <fullName evidence="2">BnaCnng36010D protein</fullName>
    </submittedName>
</protein>
<sequence>MQLFCHVILLNHLLGTLATSCLYRKHLRKSSTGNLISSPSSLKLISYLPLISSSPSLYFVSDRFNCINSLFNIFYSFTLLLDSNIERTPVTSTPPLITIEEDR</sequence>
<dbReference type="AlphaFoldDB" id="A0A078J9D1"/>
<proteinExistence type="predicted"/>